<sequence>MINNKFQWDAHKFSTRSQAPAWERTASEALPPDLEIPHLLLSREPDVHQVGRPKPLDQED</sequence>
<evidence type="ECO:0000313" key="2">
    <source>
        <dbReference type="EMBL" id="TWT94265.1"/>
    </source>
</evidence>
<dbReference type="EMBL" id="SJPM01000008">
    <property type="protein sequence ID" value="TWT94265.1"/>
    <property type="molecule type" value="Genomic_DNA"/>
</dbReference>
<reference evidence="2 3" key="1">
    <citation type="submission" date="2019-02" db="EMBL/GenBank/DDBJ databases">
        <title>Deep-cultivation of Planctomycetes and their phenomic and genomic characterization uncovers novel biology.</title>
        <authorList>
            <person name="Wiegand S."/>
            <person name="Jogler M."/>
            <person name="Boedeker C."/>
            <person name="Pinto D."/>
            <person name="Vollmers J."/>
            <person name="Rivas-Marin E."/>
            <person name="Kohn T."/>
            <person name="Peeters S.H."/>
            <person name="Heuer A."/>
            <person name="Rast P."/>
            <person name="Oberbeckmann S."/>
            <person name="Bunk B."/>
            <person name="Jeske O."/>
            <person name="Meyerdierks A."/>
            <person name="Storesund J.E."/>
            <person name="Kallscheuer N."/>
            <person name="Luecker S."/>
            <person name="Lage O.M."/>
            <person name="Pohl T."/>
            <person name="Merkel B.J."/>
            <person name="Hornburger P."/>
            <person name="Mueller R.-W."/>
            <person name="Bruemmer F."/>
            <person name="Labrenz M."/>
            <person name="Spormann A.M."/>
            <person name="Op Den Camp H."/>
            <person name="Overmann J."/>
            <person name="Amann R."/>
            <person name="Jetten M.S.M."/>
            <person name="Mascher T."/>
            <person name="Medema M.H."/>
            <person name="Devos D.P."/>
            <person name="Kaster A.-K."/>
            <person name="Ovreas L."/>
            <person name="Rohde M."/>
            <person name="Galperin M.Y."/>
            <person name="Jogler C."/>
        </authorList>
    </citation>
    <scope>NUCLEOTIDE SEQUENCE [LARGE SCALE GENOMIC DNA]</scope>
    <source>
        <strain evidence="2 3">Pla100</strain>
    </source>
</reference>
<gene>
    <name evidence="2" type="ORF">Pla100_38750</name>
</gene>
<keyword evidence="3" id="KW-1185">Reference proteome</keyword>
<organism evidence="2 3">
    <name type="scientific">Neorhodopirellula pilleata</name>
    <dbReference type="NCBI Taxonomy" id="2714738"/>
    <lineage>
        <taxon>Bacteria</taxon>
        <taxon>Pseudomonadati</taxon>
        <taxon>Planctomycetota</taxon>
        <taxon>Planctomycetia</taxon>
        <taxon>Pirellulales</taxon>
        <taxon>Pirellulaceae</taxon>
        <taxon>Neorhodopirellula</taxon>
    </lineage>
</organism>
<comment type="caution">
    <text evidence="2">The sequence shown here is derived from an EMBL/GenBank/DDBJ whole genome shotgun (WGS) entry which is preliminary data.</text>
</comment>
<evidence type="ECO:0000256" key="1">
    <source>
        <dbReference type="SAM" id="MobiDB-lite"/>
    </source>
</evidence>
<feature type="region of interest" description="Disordered" evidence="1">
    <location>
        <begin position="1"/>
        <end position="23"/>
    </location>
</feature>
<evidence type="ECO:0000313" key="3">
    <source>
        <dbReference type="Proteomes" id="UP000316213"/>
    </source>
</evidence>
<dbReference type="AlphaFoldDB" id="A0A5C6A4E5"/>
<name>A0A5C6A4E5_9BACT</name>
<protein>
    <submittedName>
        <fullName evidence="2">Uncharacterized protein</fullName>
    </submittedName>
</protein>
<proteinExistence type="predicted"/>
<dbReference type="Proteomes" id="UP000316213">
    <property type="component" value="Unassembled WGS sequence"/>
</dbReference>
<accession>A0A5C6A4E5</accession>